<comment type="catalytic activity">
    <reaction evidence="18">
        <text>monodehydro-L-ascorbate radical(out) + L-ascorbate(in) = monodehydro-L-ascorbate radical(in) + L-ascorbate(out)</text>
        <dbReference type="Rhea" id="RHEA:66524"/>
        <dbReference type="ChEBI" id="CHEBI:38290"/>
        <dbReference type="ChEBI" id="CHEBI:59513"/>
    </reaction>
    <physiologicalReaction direction="left-to-right" evidence="18">
        <dbReference type="Rhea" id="RHEA:66525"/>
    </physiologicalReaction>
</comment>
<dbReference type="PANTHER" id="PTHR10106">
    <property type="entry name" value="CYTOCHROME B561-RELATED"/>
    <property type="match status" value="1"/>
</dbReference>
<evidence type="ECO:0000256" key="14">
    <source>
        <dbReference type="ARBA" id="ARBA00023136"/>
    </source>
</evidence>
<dbReference type="EC" id="7.2.1.3" evidence="15"/>
<dbReference type="PROSITE" id="PS50939">
    <property type="entry name" value="CYTOCHROME_B561"/>
    <property type="match status" value="1"/>
</dbReference>
<gene>
    <name evidence="23" type="ORF">APTSU1_000164800</name>
</gene>
<dbReference type="Pfam" id="PF03188">
    <property type="entry name" value="Cytochrom_B561"/>
    <property type="match status" value="1"/>
</dbReference>
<evidence type="ECO:0000256" key="5">
    <source>
        <dbReference type="ARBA" id="ARBA00022475"/>
    </source>
</evidence>
<keyword evidence="4" id="KW-0813">Transport</keyword>
<keyword evidence="24" id="KW-1185">Reference proteome</keyword>
<dbReference type="EMBL" id="BAAFST010000002">
    <property type="protein sequence ID" value="GAB1286418.1"/>
    <property type="molecule type" value="Genomic_DNA"/>
</dbReference>
<dbReference type="PANTHER" id="PTHR10106:SF12">
    <property type="entry name" value="PLASMA MEMBRANE ASCORBATE-DEPENDENT REDUCTASE CYBRD1"/>
    <property type="match status" value="1"/>
</dbReference>
<dbReference type="Proteomes" id="UP001623349">
    <property type="component" value="Unassembled WGS sequence"/>
</dbReference>
<evidence type="ECO:0000256" key="8">
    <source>
        <dbReference type="ARBA" id="ARBA00022723"/>
    </source>
</evidence>
<dbReference type="InterPro" id="IPR043205">
    <property type="entry name" value="CYB561/CYBRD1-like"/>
</dbReference>
<feature type="transmembrane region" description="Helical" evidence="21">
    <location>
        <begin position="146"/>
        <end position="171"/>
    </location>
</feature>
<evidence type="ECO:0000256" key="11">
    <source>
        <dbReference type="ARBA" id="ARBA00022989"/>
    </source>
</evidence>
<keyword evidence="8" id="KW-0479">Metal-binding</keyword>
<proteinExistence type="predicted"/>
<evidence type="ECO:0000256" key="10">
    <source>
        <dbReference type="ARBA" id="ARBA00022982"/>
    </source>
</evidence>
<dbReference type="Gene3D" id="1.20.120.1770">
    <property type="match status" value="1"/>
</dbReference>
<evidence type="ECO:0000256" key="21">
    <source>
        <dbReference type="SAM" id="Phobius"/>
    </source>
</evidence>
<feature type="transmembrane region" description="Helical" evidence="21">
    <location>
        <begin position="224"/>
        <end position="244"/>
    </location>
</feature>
<feature type="transmembrane region" description="Helical" evidence="21">
    <location>
        <begin position="6"/>
        <end position="30"/>
    </location>
</feature>
<evidence type="ECO:0000256" key="17">
    <source>
        <dbReference type="ARBA" id="ARBA00031718"/>
    </source>
</evidence>
<evidence type="ECO:0000256" key="15">
    <source>
        <dbReference type="ARBA" id="ARBA00024225"/>
    </source>
</evidence>
<keyword evidence="5" id="KW-1003">Cell membrane</keyword>
<keyword evidence="13" id="KW-0408">Iron</keyword>
<evidence type="ECO:0000256" key="4">
    <source>
        <dbReference type="ARBA" id="ARBA00022448"/>
    </source>
</evidence>
<keyword evidence="11 21" id="KW-1133">Transmembrane helix</keyword>
<sequence length="307" mass="34076">MEGYRGFLGLLVSALLVGFLSVLFVLIWVLHFREGLGWDGGALEFNWHPVLAVTGFVFIQGIEPSPVKLTYPCYTRDLWGHYGNQLAQRDIAIIVYRLPWTWKCSKLLMKSIHAGLNAVAAILAIISVVAVFDYHNVRKIPHMYSLHSWVGLTALILYVLQHGFFVFLLPWAPLSLRAIIMPIHVYSGLLLFGTVIATVLMGVTEKLFFVLKNPSYHSFPPEGVFTNTLGLLILVFGTLIFWIVTRPQWKRPREPGSIPLQLNGSNADGMEGAVAISSAHSMDAADDEGAARKRTLGLADSGQRSTM</sequence>
<keyword evidence="12" id="KW-0560">Oxidoreductase</keyword>
<evidence type="ECO:0000256" key="20">
    <source>
        <dbReference type="ARBA" id="ARBA00049459"/>
    </source>
</evidence>
<name>A0ABQ0EHT3_APOSI</name>
<evidence type="ECO:0000313" key="24">
    <source>
        <dbReference type="Proteomes" id="UP001623349"/>
    </source>
</evidence>
<evidence type="ECO:0000313" key="23">
    <source>
        <dbReference type="EMBL" id="GAB1286418.1"/>
    </source>
</evidence>
<evidence type="ECO:0000256" key="2">
    <source>
        <dbReference type="ARBA" id="ARBA00004424"/>
    </source>
</evidence>
<evidence type="ECO:0000256" key="9">
    <source>
        <dbReference type="ARBA" id="ARBA00022967"/>
    </source>
</evidence>
<evidence type="ECO:0000256" key="3">
    <source>
        <dbReference type="ARBA" id="ARBA00011738"/>
    </source>
</evidence>
<evidence type="ECO:0000256" key="16">
    <source>
        <dbReference type="ARBA" id="ARBA00024244"/>
    </source>
</evidence>
<keyword evidence="7 21" id="KW-0812">Transmembrane</keyword>
<comment type="subunit">
    <text evidence="3">Homodimer.</text>
</comment>
<comment type="cofactor">
    <cofactor evidence="1">
        <name>heme b</name>
        <dbReference type="ChEBI" id="CHEBI:60344"/>
    </cofactor>
</comment>
<reference evidence="23 24" key="1">
    <citation type="submission" date="2024-08" db="EMBL/GenBank/DDBJ databases">
        <title>The draft genome of Apodemus speciosus.</title>
        <authorList>
            <person name="Nabeshima K."/>
            <person name="Suzuki S."/>
            <person name="Onuma M."/>
        </authorList>
    </citation>
    <scope>NUCLEOTIDE SEQUENCE [LARGE SCALE GENOMIC DNA]</scope>
    <source>
        <strain evidence="23">IB14-021</strain>
    </source>
</reference>
<evidence type="ECO:0000256" key="6">
    <source>
        <dbReference type="ARBA" id="ARBA00022617"/>
    </source>
</evidence>
<comment type="catalytic activity">
    <reaction evidence="20">
        <text>Cu(2+)(out) + L-ascorbate(in) = Cu(+)(out) + monodehydro-L-ascorbate radical(in) + H(+)</text>
        <dbReference type="Rhea" id="RHEA:66656"/>
        <dbReference type="ChEBI" id="CHEBI:15378"/>
        <dbReference type="ChEBI" id="CHEBI:29036"/>
        <dbReference type="ChEBI" id="CHEBI:38290"/>
        <dbReference type="ChEBI" id="CHEBI:49552"/>
        <dbReference type="ChEBI" id="CHEBI:59513"/>
    </reaction>
    <physiologicalReaction direction="left-to-right" evidence="20">
        <dbReference type="Rhea" id="RHEA:66657"/>
    </physiologicalReaction>
</comment>
<evidence type="ECO:0000256" key="7">
    <source>
        <dbReference type="ARBA" id="ARBA00022692"/>
    </source>
</evidence>
<comment type="caution">
    <text evidence="23">The sequence shown here is derived from an EMBL/GenBank/DDBJ whole genome shotgun (WGS) entry which is preliminary data.</text>
</comment>
<organism evidence="23 24">
    <name type="scientific">Apodemus speciosus</name>
    <name type="common">Large Japanese field mouse</name>
    <dbReference type="NCBI Taxonomy" id="105296"/>
    <lineage>
        <taxon>Eukaryota</taxon>
        <taxon>Metazoa</taxon>
        <taxon>Chordata</taxon>
        <taxon>Craniata</taxon>
        <taxon>Vertebrata</taxon>
        <taxon>Euteleostomi</taxon>
        <taxon>Mammalia</taxon>
        <taxon>Eutheria</taxon>
        <taxon>Euarchontoglires</taxon>
        <taxon>Glires</taxon>
        <taxon>Rodentia</taxon>
        <taxon>Myomorpha</taxon>
        <taxon>Muroidea</taxon>
        <taxon>Muridae</taxon>
        <taxon>Murinae</taxon>
        <taxon>Apodemus</taxon>
    </lineage>
</organism>
<protein>
    <recommendedName>
        <fullName evidence="16">Plasma membrane ascorbate-dependent reductase CYBRD1</fullName>
        <ecNumber evidence="15">7.2.1.3</ecNumber>
    </recommendedName>
    <alternativeName>
        <fullName evidence="17">Cytochrome b reductase 1</fullName>
    </alternativeName>
</protein>
<dbReference type="SMART" id="SM00665">
    <property type="entry name" value="B561"/>
    <property type="match status" value="1"/>
</dbReference>
<feature type="transmembrane region" description="Helical" evidence="21">
    <location>
        <begin position="114"/>
        <end position="134"/>
    </location>
</feature>
<feature type="transmembrane region" description="Helical" evidence="21">
    <location>
        <begin position="183"/>
        <end position="204"/>
    </location>
</feature>
<keyword evidence="9" id="KW-1278">Translocase</keyword>
<evidence type="ECO:0000256" key="13">
    <source>
        <dbReference type="ARBA" id="ARBA00023004"/>
    </source>
</evidence>
<evidence type="ECO:0000256" key="19">
    <source>
        <dbReference type="ARBA" id="ARBA00048457"/>
    </source>
</evidence>
<feature type="domain" description="Cytochrome b561" evidence="22">
    <location>
        <begin position="13"/>
        <end position="245"/>
    </location>
</feature>
<comment type="subcellular location">
    <subcellularLocation>
        <location evidence="2">Apical cell membrane</location>
        <topology evidence="2">Multi-pass membrane protein</topology>
    </subcellularLocation>
</comment>
<evidence type="ECO:0000256" key="12">
    <source>
        <dbReference type="ARBA" id="ARBA00023002"/>
    </source>
</evidence>
<dbReference type="InterPro" id="IPR006593">
    <property type="entry name" value="Cyt_b561/ferric_Rdtase_TM"/>
</dbReference>
<accession>A0ABQ0EHT3</accession>
<evidence type="ECO:0000259" key="22">
    <source>
        <dbReference type="PROSITE" id="PS50939"/>
    </source>
</evidence>
<keyword evidence="14 21" id="KW-0472">Membrane</keyword>
<evidence type="ECO:0000256" key="18">
    <source>
        <dbReference type="ARBA" id="ARBA00047447"/>
    </source>
</evidence>
<keyword evidence="6" id="KW-0349">Heme</keyword>
<evidence type="ECO:0000256" key="1">
    <source>
        <dbReference type="ARBA" id="ARBA00001970"/>
    </source>
</evidence>
<keyword evidence="10" id="KW-0249">Electron transport</keyword>
<comment type="catalytic activity">
    <reaction evidence="19">
        <text>Fe(3+)(out) + L-ascorbate(in) = monodehydro-L-ascorbate radical(in) + Fe(2+)(out) + H(+)</text>
        <dbReference type="Rhea" id="RHEA:30403"/>
        <dbReference type="ChEBI" id="CHEBI:15378"/>
        <dbReference type="ChEBI" id="CHEBI:29033"/>
        <dbReference type="ChEBI" id="CHEBI:29034"/>
        <dbReference type="ChEBI" id="CHEBI:38290"/>
        <dbReference type="ChEBI" id="CHEBI:59513"/>
        <dbReference type="EC" id="7.2.1.3"/>
    </reaction>
    <physiologicalReaction direction="left-to-right" evidence="19">
        <dbReference type="Rhea" id="RHEA:30404"/>
    </physiologicalReaction>
</comment>